<dbReference type="Proteomes" id="UP000314294">
    <property type="component" value="Unassembled WGS sequence"/>
</dbReference>
<gene>
    <name evidence="8" type="primary">syndig1l_0</name>
    <name evidence="8" type="ORF">EYF80_045861</name>
</gene>
<feature type="region of interest" description="Disordered" evidence="6">
    <location>
        <begin position="173"/>
        <end position="192"/>
    </location>
</feature>
<dbReference type="PANTHER" id="PTHR14768">
    <property type="entry name" value="UPF0338 PROTEIN"/>
    <property type="match status" value="1"/>
</dbReference>
<feature type="region of interest" description="Disordered" evidence="6">
    <location>
        <begin position="103"/>
        <end position="130"/>
    </location>
</feature>
<keyword evidence="4 7" id="KW-1133">Transmembrane helix</keyword>
<dbReference type="PANTHER" id="PTHR14768:SF4">
    <property type="entry name" value="SYNAPSE DIFFERENTIATION-INDUCING GENE PROTEIN 1-LIKE"/>
    <property type="match status" value="1"/>
</dbReference>
<evidence type="ECO:0000256" key="1">
    <source>
        <dbReference type="ARBA" id="ARBA00004370"/>
    </source>
</evidence>
<organism evidence="8 9">
    <name type="scientific">Liparis tanakae</name>
    <name type="common">Tanaka's snailfish</name>
    <dbReference type="NCBI Taxonomy" id="230148"/>
    <lineage>
        <taxon>Eukaryota</taxon>
        <taxon>Metazoa</taxon>
        <taxon>Chordata</taxon>
        <taxon>Craniata</taxon>
        <taxon>Vertebrata</taxon>
        <taxon>Euteleostomi</taxon>
        <taxon>Actinopterygii</taxon>
        <taxon>Neopterygii</taxon>
        <taxon>Teleostei</taxon>
        <taxon>Neoteleostei</taxon>
        <taxon>Acanthomorphata</taxon>
        <taxon>Eupercaria</taxon>
        <taxon>Perciformes</taxon>
        <taxon>Cottioidei</taxon>
        <taxon>Cottales</taxon>
        <taxon>Liparidae</taxon>
        <taxon>Liparis</taxon>
    </lineage>
</organism>
<evidence type="ECO:0000313" key="9">
    <source>
        <dbReference type="Proteomes" id="UP000314294"/>
    </source>
</evidence>
<comment type="similarity">
    <text evidence="2">Belongs to the CD225/Dispanin family.</text>
</comment>
<proteinExistence type="inferred from homology"/>
<name>A0A4Z2FRT2_9TELE</name>
<protein>
    <submittedName>
        <fullName evidence="8">Synapse differentiation-inducing protein 1-like</fullName>
    </submittedName>
</protein>
<dbReference type="OrthoDB" id="8440917at2759"/>
<dbReference type="Pfam" id="PF04505">
    <property type="entry name" value="CD225"/>
    <property type="match status" value="1"/>
</dbReference>
<evidence type="ECO:0000256" key="5">
    <source>
        <dbReference type="ARBA" id="ARBA00023136"/>
    </source>
</evidence>
<keyword evidence="9" id="KW-1185">Reference proteome</keyword>
<dbReference type="AlphaFoldDB" id="A0A4Z2FRT2"/>
<keyword evidence="3 7" id="KW-0812">Transmembrane</keyword>
<evidence type="ECO:0000256" key="4">
    <source>
        <dbReference type="ARBA" id="ARBA00022989"/>
    </source>
</evidence>
<feature type="transmembrane region" description="Helical" evidence="7">
    <location>
        <begin position="142"/>
        <end position="163"/>
    </location>
</feature>
<keyword evidence="5 7" id="KW-0472">Membrane</keyword>
<dbReference type="EMBL" id="SRLO01000935">
    <property type="protein sequence ID" value="TNN43947.1"/>
    <property type="molecule type" value="Genomic_DNA"/>
</dbReference>
<accession>A0A4Z2FRT2</accession>
<evidence type="ECO:0000256" key="3">
    <source>
        <dbReference type="ARBA" id="ARBA00022692"/>
    </source>
</evidence>
<comment type="caution">
    <text evidence="8">The sequence shown here is derived from an EMBL/GenBank/DDBJ whole genome shotgun (WGS) entry which is preliminary data.</text>
</comment>
<feature type="compositionally biased region" description="Basic and acidic residues" evidence="6">
    <location>
        <begin position="107"/>
        <end position="121"/>
    </location>
</feature>
<evidence type="ECO:0000256" key="7">
    <source>
        <dbReference type="SAM" id="Phobius"/>
    </source>
</evidence>
<reference evidence="8 9" key="1">
    <citation type="submission" date="2019-03" db="EMBL/GenBank/DDBJ databases">
        <title>First draft genome of Liparis tanakae, snailfish: a comprehensive survey of snailfish specific genes.</title>
        <authorList>
            <person name="Kim W."/>
            <person name="Song I."/>
            <person name="Jeong J.-H."/>
            <person name="Kim D."/>
            <person name="Kim S."/>
            <person name="Ryu S."/>
            <person name="Song J.Y."/>
            <person name="Lee S.K."/>
        </authorList>
    </citation>
    <scope>NUCLEOTIDE SEQUENCE [LARGE SCALE GENOMIC DNA]</scope>
    <source>
        <tissue evidence="8">Muscle</tissue>
    </source>
</reference>
<feature type="compositionally biased region" description="Low complexity" evidence="6">
    <location>
        <begin position="174"/>
        <end position="192"/>
    </location>
</feature>
<dbReference type="InterPro" id="IPR007593">
    <property type="entry name" value="CD225/Dispanin_fam"/>
</dbReference>
<sequence>MTSPVPPDRPACRFLDTCMPLCLHPTPADLITRWHDVWLRSPNSQKAAQILSVKLLRRGARSAERLRNGARRRTPKYVMQNDGPSFGPMAVVGGRKKTQFVTTPPDSFRRGFAEESPRKPTDCSSDSESEDNFIIVPPRDHLGLAIFSMLCCFWPLGIAAFYFSQGPERLDDLSAAAARKSSSSSSADEGSQ</sequence>
<comment type="subcellular location">
    <subcellularLocation>
        <location evidence="1">Membrane</location>
    </subcellularLocation>
</comment>
<evidence type="ECO:0000313" key="8">
    <source>
        <dbReference type="EMBL" id="TNN43947.1"/>
    </source>
</evidence>
<evidence type="ECO:0000256" key="2">
    <source>
        <dbReference type="ARBA" id="ARBA00006843"/>
    </source>
</evidence>
<dbReference type="GO" id="GO:0016020">
    <property type="term" value="C:membrane"/>
    <property type="evidence" value="ECO:0007669"/>
    <property type="project" value="UniProtKB-SubCell"/>
</dbReference>
<evidence type="ECO:0000256" key="6">
    <source>
        <dbReference type="SAM" id="MobiDB-lite"/>
    </source>
</evidence>